<dbReference type="Proteomes" id="UP001266305">
    <property type="component" value="Unassembled WGS sequence"/>
</dbReference>
<comment type="caution">
    <text evidence="2">The sequence shown here is derived from an EMBL/GenBank/DDBJ whole genome shotgun (WGS) entry which is preliminary data.</text>
</comment>
<gene>
    <name evidence="2" type="ORF">P7K49_024824</name>
</gene>
<dbReference type="EMBL" id="JASSZA010000011">
    <property type="protein sequence ID" value="KAK2099373.1"/>
    <property type="molecule type" value="Genomic_DNA"/>
</dbReference>
<feature type="compositionally biased region" description="Polar residues" evidence="1">
    <location>
        <begin position="50"/>
        <end position="62"/>
    </location>
</feature>
<feature type="region of interest" description="Disordered" evidence="1">
    <location>
        <begin position="1"/>
        <end position="108"/>
    </location>
</feature>
<sequence length="199" mass="21531">MVPVPSRESLPESAPDPRPSPSKTLPVLPLPLPQPHPFTYWSRARPSPTREGTGSVSMSQGCTPRERTHCPDRTRCGARAGPSLRAAGRTWGRPRQGRSPAACTPQRPLPAPVLAAHVSPRPVVWDQHRSVACAGSVRQPQSTWSTFRQTGPVRGARTNRGSGGGQRHNSPSGSSERPARPQQQVGFLSPTKRSQRGDR</sequence>
<feature type="compositionally biased region" description="Polar residues" evidence="1">
    <location>
        <begin position="138"/>
        <end position="149"/>
    </location>
</feature>
<feature type="region of interest" description="Disordered" evidence="1">
    <location>
        <begin position="133"/>
        <end position="199"/>
    </location>
</feature>
<reference evidence="2 3" key="1">
    <citation type="submission" date="2023-05" db="EMBL/GenBank/DDBJ databases">
        <title>B98-5 Cell Line De Novo Hybrid Assembly: An Optical Mapping Approach.</title>
        <authorList>
            <person name="Kananen K."/>
            <person name="Auerbach J.A."/>
            <person name="Kautto E."/>
            <person name="Blachly J.S."/>
        </authorList>
    </citation>
    <scope>NUCLEOTIDE SEQUENCE [LARGE SCALE GENOMIC DNA]</scope>
    <source>
        <strain evidence="2">B95-8</strain>
        <tissue evidence="2">Cell line</tissue>
    </source>
</reference>
<proteinExistence type="predicted"/>
<evidence type="ECO:0000256" key="1">
    <source>
        <dbReference type="SAM" id="MobiDB-lite"/>
    </source>
</evidence>
<feature type="compositionally biased region" description="Basic and acidic residues" evidence="1">
    <location>
        <begin position="64"/>
        <end position="75"/>
    </location>
</feature>
<protein>
    <submittedName>
        <fullName evidence="2">Uncharacterized protein</fullName>
    </submittedName>
</protein>
<keyword evidence="3" id="KW-1185">Reference proteome</keyword>
<evidence type="ECO:0000313" key="2">
    <source>
        <dbReference type="EMBL" id="KAK2099373.1"/>
    </source>
</evidence>
<name>A0ABQ9UQN3_SAGOE</name>
<accession>A0ABQ9UQN3</accession>
<feature type="compositionally biased region" description="Polar residues" evidence="1">
    <location>
        <begin position="167"/>
        <end position="186"/>
    </location>
</feature>
<evidence type="ECO:0000313" key="3">
    <source>
        <dbReference type="Proteomes" id="UP001266305"/>
    </source>
</evidence>
<organism evidence="2 3">
    <name type="scientific">Saguinus oedipus</name>
    <name type="common">Cotton-top tamarin</name>
    <name type="synonym">Oedipomidas oedipus</name>
    <dbReference type="NCBI Taxonomy" id="9490"/>
    <lineage>
        <taxon>Eukaryota</taxon>
        <taxon>Metazoa</taxon>
        <taxon>Chordata</taxon>
        <taxon>Craniata</taxon>
        <taxon>Vertebrata</taxon>
        <taxon>Euteleostomi</taxon>
        <taxon>Mammalia</taxon>
        <taxon>Eutheria</taxon>
        <taxon>Euarchontoglires</taxon>
        <taxon>Primates</taxon>
        <taxon>Haplorrhini</taxon>
        <taxon>Platyrrhini</taxon>
        <taxon>Cebidae</taxon>
        <taxon>Callitrichinae</taxon>
        <taxon>Saguinus</taxon>
    </lineage>
</organism>